<dbReference type="EMBL" id="JAFHDT010000012">
    <property type="protein sequence ID" value="KAI7802523.1"/>
    <property type="molecule type" value="Genomic_DNA"/>
</dbReference>
<dbReference type="Proteomes" id="UP001059041">
    <property type="component" value="Linkage Group LG12"/>
</dbReference>
<dbReference type="GO" id="GO:0005125">
    <property type="term" value="F:cytokine activity"/>
    <property type="evidence" value="ECO:0007669"/>
    <property type="project" value="InterPro"/>
</dbReference>
<dbReference type="InterPro" id="IPR010345">
    <property type="entry name" value="IL-17_fam"/>
</dbReference>
<dbReference type="Pfam" id="PF06083">
    <property type="entry name" value="IL17"/>
    <property type="match status" value="1"/>
</dbReference>
<dbReference type="AlphaFoldDB" id="A0A9W7TU49"/>
<name>A0A9W7TU49_TRIRA</name>
<comment type="subcellular location">
    <subcellularLocation>
        <location evidence="1">Secreted</location>
    </subcellularLocation>
</comment>
<comment type="similarity">
    <text evidence="2">Belongs to the IL-17 family.</text>
</comment>
<dbReference type="InterPro" id="IPR029034">
    <property type="entry name" value="Cystine-knot_cytokine"/>
</dbReference>
<evidence type="ECO:0000256" key="4">
    <source>
        <dbReference type="ARBA" id="ARBA00022729"/>
    </source>
</evidence>
<evidence type="ECO:0000256" key="1">
    <source>
        <dbReference type="ARBA" id="ARBA00004613"/>
    </source>
</evidence>
<feature type="signal peptide" evidence="5">
    <location>
        <begin position="1"/>
        <end position="23"/>
    </location>
</feature>
<proteinExistence type="inferred from homology"/>
<evidence type="ECO:0000313" key="6">
    <source>
        <dbReference type="EMBL" id="KAI7802523.1"/>
    </source>
</evidence>
<feature type="chain" id="PRO_5040717630" evidence="5">
    <location>
        <begin position="24"/>
        <end position="176"/>
    </location>
</feature>
<dbReference type="Gene3D" id="2.10.90.10">
    <property type="entry name" value="Cystine-knot cytokines"/>
    <property type="match status" value="1"/>
</dbReference>
<sequence>MPHQKWTLLLCGLIFSFVLENLGERRHQPCFNDNDHGFIKVHQKMLRALHAHRPLHAHRHPHLRPVNHAANTCKDFLSGLSAGRSSQELSHRSLAPWRTRTVENHDMYPSRYEEAECLCDGCIINGVENNSYNSVPVEQTFLFLRKVKCPSDPSKYSIEYEKVNVRVACTCAVPRS</sequence>
<dbReference type="OrthoDB" id="6038945at2759"/>
<evidence type="ECO:0000256" key="5">
    <source>
        <dbReference type="SAM" id="SignalP"/>
    </source>
</evidence>
<organism evidence="6 7">
    <name type="scientific">Triplophysa rosa</name>
    <name type="common">Cave loach</name>
    <dbReference type="NCBI Taxonomy" id="992332"/>
    <lineage>
        <taxon>Eukaryota</taxon>
        <taxon>Metazoa</taxon>
        <taxon>Chordata</taxon>
        <taxon>Craniata</taxon>
        <taxon>Vertebrata</taxon>
        <taxon>Euteleostomi</taxon>
        <taxon>Actinopterygii</taxon>
        <taxon>Neopterygii</taxon>
        <taxon>Teleostei</taxon>
        <taxon>Ostariophysi</taxon>
        <taxon>Cypriniformes</taxon>
        <taxon>Nemacheilidae</taxon>
        <taxon>Triplophysa</taxon>
    </lineage>
</organism>
<protein>
    <submittedName>
        <fullName evidence="6">Interleukin-17C</fullName>
    </submittedName>
</protein>
<keyword evidence="7" id="KW-1185">Reference proteome</keyword>
<dbReference type="SUPFAM" id="SSF57501">
    <property type="entry name" value="Cystine-knot cytokines"/>
    <property type="match status" value="1"/>
</dbReference>
<comment type="caution">
    <text evidence="6">The sequence shown here is derived from an EMBL/GenBank/DDBJ whole genome shotgun (WGS) entry which is preliminary data.</text>
</comment>
<dbReference type="GO" id="GO:0005576">
    <property type="term" value="C:extracellular region"/>
    <property type="evidence" value="ECO:0007669"/>
    <property type="project" value="UniProtKB-SubCell"/>
</dbReference>
<evidence type="ECO:0000313" key="7">
    <source>
        <dbReference type="Proteomes" id="UP001059041"/>
    </source>
</evidence>
<reference evidence="6" key="1">
    <citation type="submission" date="2021-02" db="EMBL/GenBank/DDBJ databases">
        <title>Comparative genomics reveals that relaxation of natural selection precedes convergent phenotypic evolution of cavefish.</title>
        <authorList>
            <person name="Peng Z."/>
        </authorList>
    </citation>
    <scope>NUCLEOTIDE SEQUENCE</scope>
    <source>
        <tissue evidence="6">Muscle</tissue>
    </source>
</reference>
<accession>A0A9W7TU49</accession>
<keyword evidence="3" id="KW-0964">Secreted</keyword>
<gene>
    <name evidence="6" type="ORF">IRJ41_012330</name>
</gene>
<evidence type="ECO:0000256" key="2">
    <source>
        <dbReference type="ARBA" id="ARBA00007236"/>
    </source>
</evidence>
<keyword evidence="4 5" id="KW-0732">Signal</keyword>
<evidence type="ECO:0000256" key="3">
    <source>
        <dbReference type="ARBA" id="ARBA00022525"/>
    </source>
</evidence>